<dbReference type="GO" id="GO:0043531">
    <property type="term" value="F:ADP binding"/>
    <property type="evidence" value="ECO:0007669"/>
    <property type="project" value="InterPro"/>
</dbReference>
<dbReference type="Proteomes" id="UP000187203">
    <property type="component" value="Unassembled WGS sequence"/>
</dbReference>
<dbReference type="Pfam" id="PF23247">
    <property type="entry name" value="LRR_RPS2"/>
    <property type="match status" value="1"/>
</dbReference>
<dbReference type="EMBL" id="AWUE01013273">
    <property type="protein sequence ID" value="OMP07369.1"/>
    <property type="molecule type" value="Genomic_DNA"/>
</dbReference>
<organism evidence="3 4">
    <name type="scientific">Corchorus olitorius</name>
    <dbReference type="NCBI Taxonomy" id="93759"/>
    <lineage>
        <taxon>Eukaryota</taxon>
        <taxon>Viridiplantae</taxon>
        <taxon>Streptophyta</taxon>
        <taxon>Embryophyta</taxon>
        <taxon>Tracheophyta</taxon>
        <taxon>Spermatophyta</taxon>
        <taxon>Magnoliopsida</taxon>
        <taxon>eudicotyledons</taxon>
        <taxon>Gunneridae</taxon>
        <taxon>Pentapetalae</taxon>
        <taxon>rosids</taxon>
        <taxon>malvids</taxon>
        <taxon>Malvales</taxon>
        <taxon>Malvaceae</taxon>
        <taxon>Grewioideae</taxon>
        <taxon>Apeibeae</taxon>
        <taxon>Corchorus</taxon>
    </lineage>
</organism>
<dbReference type="SUPFAM" id="SSF52047">
    <property type="entry name" value="RNI-like"/>
    <property type="match status" value="1"/>
</dbReference>
<dbReference type="InterPro" id="IPR032675">
    <property type="entry name" value="LRR_dom_sf"/>
</dbReference>
<keyword evidence="1" id="KW-0611">Plant defense</keyword>
<evidence type="ECO:0000259" key="2">
    <source>
        <dbReference type="Pfam" id="PF23247"/>
    </source>
</evidence>
<comment type="caution">
    <text evidence="3">The sequence shown here is derived from an EMBL/GenBank/DDBJ whole genome shotgun (WGS) entry which is preliminary data.</text>
</comment>
<dbReference type="Gene3D" id="3.80.10.10">
    <property type="entry name" value="Ribonuclease Inhibitor"/>
    <property type="match status" value="1"/>
</dbReference>
<name>A0A1R3KJY0_9ROSI</name>
<dbReference type="GO" id="GO:0006952">
    <property type="term" value="P:defense response"/>
    <property type="evidence" value="ECO:0007669"/>
    <property type="project" value="UniProtKB-KW"/>
</dbReference>
<proteinExistence type="predicted"/>
<dbReference type="PANTHER" id="PTHR36766:SF30">
    <property type="entry name" value="TIR-NBS TYPE DISEASE RESISTANCE PROTEIN-RELATED"/>
    <property type="match status" value="1"/>
</dbReference>
<gene>
    <name evidence="3" type="ORF">COLO4_07401</name>
</gene>
<evidence type="ECO:0000313" key="4">
    <source>
        <dbReference type="Proteomes" id="UP000187203"/>
    </source>
</evidence>
<dbReference type="STRING" id="93759.A0A1R3KJY0"/>
<dbReference type="OrthoDB" id="1938824at2759"/>
<dbReference type="AlphaFoldDB" id="A0A1R3KJY0"/>
<feature type="domain" description="Disease resistance protein At4g27190-like leucine-rich repeats" evidence="2">
    <location>
        <begin position="323"/>
        <end position="432"/>
    </location>
</feature>
<sequence length="474" mass="54044">MIWKRLGMTTDGDSDGASKISEMLENKKYALFLDEVSPSSSLKNKLEEVGIYPNHEQGKVVFACRNKYTGHTDEDMKVQILSKEDSRMLFWAFAGSYPERSEDFKRVAEQIIDWRKCAYAHSRTSFIHLRIKKFRRALSKQLQTSGGTTSSSNRATPDLEILDVSGIYSLPSEVGQLTKLKCLRVSFSDGSIQNPVQEASNFCFFFNSNSSSSELMIPGNTISKLTNLEELSLDVSPNIARWNENADAIAMEVTELKNLSHLQFYFTNLESFNTFIRESQSWNENPSGHDFRTFRLFVCQHENISASEQAKSFELMGHTTAANLTDNLPADTLEELEACFVEEYNEMQSIVKEMVAQLLQQECLQVEDCELIANIIEAERTVGISTTFPFHKLKNFKLCKLERLTSICDHALLEWPTLDTIQIQACPLLTSLPSTVGTTPNLREIQCAGDWWDKQDWRDNAAEERFRTFHHLLI</sequence>
<dbReference type="PANTHER" id="PTHR36766">
    <property type="entry name" value="PLANT BROAD-SPECTRUM MILDEW RESISTANCE PROTEIN RPW8"/>
    <property type="match status" value="1"/>
</dbReference>
<protein>
    <submittedName>
        <fullName evidence="3">NB-ARC domain-containing protein</fullName>
    </submittedName>
</protein>
<keyword evidence="4" id="KW-1185">Reference proteome</keyword>
<accession>A0A1R3KJY0</accession>
<evidence type="ECO:0000256" key="1">
    <source>
        <dbReference type="ARBA" id="ARBA00022821"/>
    </source>
</evidence>
<reference evidence="4" key="1">
    <citation type="submission" date="2013-09" db="EMBL/GenBank/DDBJ databases">
        <title>Corchorus olitorius genome sequencing.</title>
        <authorList>
            <person name="Alam M."/>
            <person name="Haque M.S."/>
            <person name="Islam M.S."/>
            <person name="Emdad E.M."/>
            <person name="Islam M.M."/>
            <person name="Ahmed B."/>
            <person name="Halim A."/>
            <person name="Hossen Q.M.M."/>
            <person name="Hossain M.Z."/>
            <person name="Ahmed R."/>
            <person name="Khan M.M."/>
            <person name="Islam R."/>
            <person name="Rashid M.M."/>
            <person name="Khan S.A."/>
            <person name="Rahman M.S."/>
            <person name="Alam M."/>
            <person name="Yahiya A.S."/>
            <person name="Khan M.S."/>
            <person name="Azam M.S."/>
            <person name="Haque T."/>
            <person name="Lashkar M.Z.H."/>
            <person name="Akhand A.I."/>
            <person name="Morshed G."/>
            <person name="Roy S."/>
            <person name="Uddin K.S."/>
            <person name="Rabeya T."/>
            <person name="Hossain A.S."/>
            <person name="Chowdhury A."/>
            <person name="Snigdha A.R."/>
            <person name="Mortoza M.S."/>
            <person name="Matin S.A."/>
            <person name="Hoque S.M.E."/>
            <person name="Islam M.K."/>
            <person name="Roy D.K."/>
            <person name="Haider R."/>
            <person name="Moosa M.M."/>
            <person name="Elias S.M."/>
            <person name="Hasan A.M."/>
            <person name="Jahan S."/>
            <person name="Shafiuddin M."/>
            <person name="Mahmood N."/>
            <person name="Shommy N.S."/>
        </authorList>
    </citation>
    <scope>NUCLEOTIDE SEQUENCE [LARGE SCALE GENOMIC DNA]</scope>
    <source>
        <strain evidence="4">cv. O-4</strain>
    </source>
</reference>
<evidence type="ECO:0000313" key="3">
    <source>
        <dbReference type="EMBL" id="OMP07369.1"/>
    </source>
</evidence>
<dbReference type="InterPro" id="IPR057135">
    <property type="entry name" value="At4g27190-like_LRR"/>
</dbReference>